<dbReference type="SUPFAM" id="SSF53067">
    <property type="entry name" value="Actin-like ATPase domain"/>
    <property type="match status" value="1"/>
</dbReference>
<dbReference type="Proteomes" id="UP000517759">
    <property type="component" value="Unassembled WGS sequence"/>
</dbReference>
<protein>
    <submittedName>
        <fullName evidence="2">tRNA (Adenosine(37)-N6)-threonylcarbamoyltransferase complex dimerization subunit type 1 TsaB</fullName>
    </submittedName>
    <submittedName>
        <fullName evidence="3">tRNA threonylcarbamoyl adenosine modification protein YeaZ</fullName>
    </submittedName>
</protein>
<dbReference type="PANTHER" id="PTHR11735">
    <property type="entry name" value="TRNA N6-ADENOSINE THREONYLCARBAMOYLTRANSFERASE"/>
    <property type="match status" value="1"/>
</dbReference>
<comment type="caution">
    <text evidence="3">The sequence shown here is derived from an EMBL/GenBank/DDBJ whole genome shotgun (WGS) entry which is preliminary data.</text>
</comment>
<evidence type="ECO:0000313" key="3">
    <source>
        <dbReference type="EMBL" id="MBB3901247.1"/>
    </source>
</evidence>
<dbReference type="Proteomes" id="UP001156881">
    <property type="component" value="Unassembled WGS sequence"/>
</dbReference>
<feature type="domain" description="Gcp-like" evidence="1">
    <location>
        <begin position="46"/>
        <end position="140"/>
    </location>
</feature>
<organism evidence="3 4">
    <name type="scientific">Methylobacterium brachythecii</name>
    <dbReference type="NCBI Taxonomy" id="1176177"/>
    <lineage>
        <taxon>Bacteria</taxon>
        <taxon>Pseudomonadati</taxon>
        <taxon>Pseudomonadota</taxon>
        <taxon>Alphaproteobacteria</taxon>
        <taxon>Hyphomicrobiales</taxon>
        <taxon>Methylobacteriaceae</taxon>
        <taxon>Methylobacterium</taxon>
    </lineage>
</organism>
<evidence type="ECO:0000313" key="4">
    <source>
        <dbReference type="Proteomes" id="UP000517759"/>
    </source>
</evidence>
<dbReference type="PANTHER" id="PTHR11735:SF11">
    <property type="entry name" value="TRNA THREONYLCARBAMOYLADENOSINE BIOSYNTHESIS PROTEIN TSAB"/>
    <property type="match status" value="1"/>
</dbReference>
<reference evidence="2" key="1">
    <citation type="journal article" date="2014" name="Int. J. Syst. Evol. Microbiol.">
        <title>Complete genome of a new Firmicutes species belonging to the dominant human colonic microbiota ('Ruminococcus bicirculans') reveals two chromosomes and a selective capacity to utilize plant glucans.</title>
        <authorList>
            <consortium name="NISC Comparative Sequencing Program"/>
            <person name="Wegmann U."/>
            <person name="Louis P."/>
            <person name="Goesmann A."/>
            <person name="Henrissat B."/>
            <person name="Duncan S.H."/>
            <person name="Flint H.J."/>
        </authorList>
    </citation>
    <scope>NUCLEOTIDE SEQUENCE</scope>
    <source>
        <strain evidence="2">NBRC 107710</strain>
    </source>
</reference>
<evidence type="ECO:0000313" key="2">
    <source>
        <dbReference type="EMBL" id="GLS44568.1"/>
    </source>
</evidence>
<evidence type="ECO:0000259" key="1">
    <source>
        <dbReference type="Pfam" id="PF00814"/>
    </source>
</evidence>
<sequence length="238" mass="24328">MIASTATRYGESVRILAIDTALDACSACVATDESEELLGEESMTLARGHAEALLPLVERVMARVEGGFESLDRVAVTVGPGSYTGLRVGLSAARAIGLAAKIPVVGVTTLSALLAPQLALQTEGLVVAAIDARHGAVYLQAISAAAGVAVSPVRLSVEEALERIAGDRITLVGSGAQALAAAAKERGVAVTVAETGAPLIAWVAQLGLVADPEQALPRPLYLRGADAQPQDHARIALR</sequence>
<evidence type="ECO:0000313" key="5">
    <source>
        <dbReference type="Proteomes" id="UP001156881"/>
    </source>
</evidence>
<reference evidence="5" key="2">
    <citation type="journal article" date="2019" name="Int. J. Syst. Evol. Microbiol.">
        <title>The Global Catalogue of Microorganisms (GCM) 10K type strain sequencing project: providing services to taxonomists for standard genome sequencing and annotation.</title>
        <authorList>
            <consortium name="The Broad Institute Genomics Platform"/>
            <consortium name="The Broad Institute Genome Sequencing Center for Infectious Disease"/>
            <person name="Wu L."/>
            <person name="Ma J."/>
        </authorList>
    </citation>
    <scope>NUCLEOTIDE SEQUENCE [LARGE SCALE GENOMIC DNA]</scope>
    <source>
        <strain evidence="5">NBRC 107710</strain>
    </source>
</reference>
<reference evidence="3 4" key="3">
    <citation type="submission" date="2020-08" db="EMBL/GenBank/DDBJ databases">
        <title>Genomic Encyclopedia of Type Strains, Phase IV (KMG-IV): sequencing the most valuable type-strain genomes for metagenomic binning, comparative biology and taxonomic classification.</title>
        <authorList>
            <person name="Goeker M."/>
        </authorList>
    </citation>
    <scope>NUCLEOTIDE SEQUENCE [LARGE SCALE GENOMIC DNA]</scope>
    <source>
        <strain evidence="3 4">DSM 24105</strain>
    </source>
</reference>
<keyword evidence="5" id="KW-1185">Reference proteome</keyword>
<dbReference type="Gene3D" id="3.30.420.40">
    <property type="match status" value="2"/>
</dbReference>
<dbReference type="InterPro" id="IPR022496">
    <property type="entry name" value="T6A_TsaB"/>
</dbReference>
<dbReference type="EMBL" id="BSPG01000013">
    <property type="protein sequence ID" value="GLS44568.1"/>
    <property type="molecule type" value="Genomic_DNA"/>
</dbReference>
<accession>A0A7W6AK34</accession>
<proteinExistence type="predicted"/>
<dbReference type="EMBL" id="JACIDN010000001">
    <property type="protein sequence ID" value="MBB3901247.1"/>
    <property type="molecule type" value="Genomic_DNA"/>
</dbReference>
<name>A0A7W6AK34_9HYPH</name>
<gene>
    <name evidence="2" type="ORF">GCM10007884_25560</name>
    <name evidence="3" type="ORF">GGR33_000727</name>
</gene>
<dbReference type="Pfam" id="PF00814">
    <property type="entry name" value="TsaD"/>
    <property type="match status" value="1"/>
</dbReference>
<dbReference type="GO" id="GO:0002949">
    <property type="term" value="P:tRNA threonylcarbamoyladenosine modification"/>
    <property type="evidence" value="ECO:0007669"/>
    <property type="project" value="InterPro"/>
</dbReference>
<dbReference type="InterPro" id="IPR043129">
    <property type="entry name" value="ATPase_NBD"/>
</dbReference>
<reference evidence="2" key="4">
    <citation type="submission" date="2023-01" db="EMBL/GenBank/DDBJ databases">
        <title>Draft genome sequence of Methylobacterium brachythecii strain NBRC 107710.</title>
        <authorList>
            <person name="Sun Q."/>
            <person name="Mori K."/>
        </authorList>
    </citation>
    <scope>NUCLEOTIDE SEQUENCE</scope>
    <source>
        <strain evidence="2">NBRC 107710</strain>
    </source>
</reference>
<dbReference type="GO" id="GO:0005829">
    <property type="term" value="C:cytosol"/>
    <property type="evidence" value="ECO:0007669"/>
    <property type="project" value="TreeGrafter"/>
</dbReference>
<dbReference type="NCBIfam" id="TIGR03725">
    <property type="entry name" value="T6A_YeaZ"/>
    <property type="match status" value="1"/>
</dbReference>
<dbReference type="InterPro" id="IPR000905">
    <property type="entry name" value="Gcp-like_dom"/>
</dbReference>
<dbReference type="AlphaFoldDB" id="A0A7W6AK34"/>